<reference evidence="8" key="1">
    <citation type="submission" date="2022-12" db="EMBL/GenBank/DDBJ databases">
        <title>Paracoccus onchidii sp. nov., isolated from a marine invertebrate from the South China Sea.</title>
        <authorList>
            <person name="Xu S."/>
            <person name="Liu Z."/>
            <person name="Xu Y."/>
        </authorList>
    </citation>
    <scope>NUCLEOTIDE SEQUENCE</scope>
    <source>
        <strain evidence="8">Z330</strain>
    </source>
</reference>
<dbReference type="PROSITE" id="PS50850">
    <property type="entry name" value="MFS"/>
    <property type="match status" value="1"/>
</dbReference>
<dbReference type="PANTHER" id="PTHR42718:SF9">
    <property type="entry name" value="MAJOR FACILITATOR SUPERFAMILY MULTIDRUG TRANSPORTER MFSC"/>
    <property type="match status" value="1"/>
</dbReference>
<feature type="transmembrane region" description="Helical" evidence="6">
    <location>
        <begin position="167"/>
        <end position="187"/>
    </location>
</feature>
<feature type="transmembrane region" description="Helical" evidence="6">
    <location>
        <begin position="231"/>
        <end position="248"/>
    </location>
</feature>
<evidence type="ECO:0000256" key="2">
    <source>
        <dbReference type="ARBA" id="ARBA00022448"/>
    </source>
</evidence>
<feature type="domain" description="Major facilitator superfamily (MFS) profile" evidence="7">
    <location>
        <begin position="13"/>
        <end position="464"/>
    </location>
</feature>
<dbReference type="InterPro" id="IPR036259">
    <property type="entry name" value="MFS_trans_sf"/>
</dbReference>
<evidence type="ECO:0000256" key="6">
    <source>
        <dbReference type="SAM" id="Phobius"/>
    </source>
</evidence>
<evidence type="ECO:0000256" key="5">
    <source>
        <dbReference type="ARBA" id="ARBA00023136"/>
    </source>
</evidence>
<feature type="transmembrane region" description="Helical" evidence="6">
    <location>
        <begin position="137"/>
        <end position="161"/>
    </location>
</feature>
<dbReference type="PANTHER" id="PTHR42718">
    <property type="entry name" value="MAJOR FACILITATOR SUPERFAMILY MULTIDRUG TRANSPORTER MFSC"/>
    <property type="match status" value="1"/>
</dbReference>
<comment type="caution">
    <text evidence="8">The sequence shown here is derived from an EMBL/GenBank/DDBJ whole genome shotgun (WGS) entry which is preliminary data.</text>
</comment>
<protein>
    <submittedName>
        <fullName evidence="8">MFS transporter</fullName>
    </submittedName>
</protein>
<dbReference type="RefSeq" id="WP_271889818.1">
    <property type="nucleotide sequence ID" value="NZ_JAQBIE010000019.1"/>
</dbReference>
<keyword evidence="9" id="KW-1185">Reference proteome</keyword>
<evidence type="ECO:0000313" key="8">
    <source>
        <dbReference type="EMBL" id="MDB6178702.1"/>
    </source>
</evidence>
<feature type="transmembrane region" description="Helical" evidence="6">
    <location>
        <begin position="51"/>
        <end position="68"/>
    </location>
</feature>
<accession>A0ABT4ZH64</accession>
<dbReference type="Gene3D" id="1.20.1720.10">
    <property type="entry name" value="Multidrug resistance protein D"/>
    <property type="match status" value="1"/>
</dbReference>
<sequence>MTRTPLRQRRIPALVALAAATLTASLGISIASVLLPRLTATYAASIAEVQWVVLGYLMSITAAIVPAGRMGDIIGHRRMLIFGLAVFTCASALCGASPSLGWLIIWRGVQGLAGAILIALPMSIARDLMPKRQLGMAMGLLGTMSALGTALGPSAGGLVVAAAGWQLAFHLLALTSGATLVLAVVFVRPAPHEAGHDVSSLDLPGTVFLAIAVAVYALATSGNAGGFPVGPKILIPLAALCIILFLAIERRAAAPLVPVGLLLTGATGAALLMNLFVGTIMMSTLVIGPFFLAFHLGLDDAEIGLVLAIGPVIGAIAGLPAGRLTDWLGAGRTTLIALIHMTFGLLCLALFPRMIGLGGYVLAMAILTPSFQLFLAANNTAVLAAAASRQRGLLSGLLGLSRNLGLMSGASVMSALFVTYLGAASVEQVAPADIAFAFSATFTTAAGLAAVTLVIAIVSHGQHRHGTATT</sequence>
<keyword evidence="5 6" id="KW-0472">Membrane</keyword>
<evidence type="ECO:0000259" key="7">
    <source>
        <dbReference type="PROSITE" id="PS50850"/>
    </source>
</evidence>
<feature type="transmembrane region" description="Helical" evidence="6">
    <location>
        <begin position="199"/>
        <end position="219"/>
    </location>
</feature>
<feature type="transmembrane region" description="Helical" evidence="6">
    <location>
        <begin position="435"/>
        <end position="458"/>
    </location>
</feature>
<comment type="subcellular location">
    <subcellularLocation>
        <location evidence="1">Membrane</location>
        <topology evidence="1">Multi-pass membrane protein</topology>
    </subcellularLocation>
</comment>
<keyword evidence="4 6" id="KW-1133">Transmembrane helix</keyword>
<feature type="transmembrane region" description="Helical" evidence="6">
    <location>
        <begin position="357"/>
        <end position="383"/>
    </location>
</feature>
<evidence type="ECO:0000256" key="1">
    <source>
        <dbReference type="ARBA" id="ARBA00004141"/>
    </source>
</evidence>
<feature type="transmembrane region" description="Helical" evidence="6">
    <location>
        <begin position="80"/>
        <end position="98"/>
    </location>
</feature>
<keyword evidence="3 6" id="KW-0812">Transmembrane</keyword>
<dbReference type="EMBL" id="JAQBIE010000019">
    <property type="protein sequence ID" value="MDB6178702.1"/>
    <property type="molecule type" value="Genomic_DNA"/>
</dbReference>
<dbReference type="PRINTS" id="PR01036">
    <property type="entry name" value="TCRTETB"/>
</dbReference>
<feature type="transmembrane region" description="Helical" evidence="6">
    <location>
        <begin position="333"/>
        <end position="351"/>
    </location>
</feature>
<name>A0ABT4ZH64_9RHOB</name>
<proteinExistence type="predicted"/>
<dbReference type="InterPro" id="IPR020846">
    <property type="entry name" value="MFS_dom"/>
</dbReference>
<dbReference type="Proteomes" id="UP001165641">
    <property type="component" value="Unassembled WGS sequence"/>
</dbReference>
<feature type="transmembrane region" description="Helical" evidence="6">
    <location>
        <begin position="303"/>
        <end position="321"/>
    </location>
</feature>
<dbReference type="InterPro" id="IPR011701">
    <property type="entry name" value="MFS"/>
</dbReference>
<feature type="transmembrane region" description="Helical" evidence="6">
    <location>
        <begin position="104"/>
        <end position="125"/>
    </location>
</feature>
<keyword evidence="2" id="KW-0813">Transport</keyword>
<feature type="transmembrane region" description="Helical" evidence="6">
    <location>
        <begin position="404"/>
        <end position="423"/>
    </location>
</feature>
<gene>
    <name evidence="8" type="ORF">PAF17_14485</name>
</gene>
<feature type="transmembrane region" description="Helical" evidence="6">
    <location>
        <begin position="260"/>
        <end position="291"/>
    </location>
</feature>
<dbReference type="CDD" id="cd17321">
    <property type="entry name" value="MFS_MMR_MDR_like"/>
    <property type="match status" value="1"/>
</dbReference>
<dbReference type="SUPFAM" id="SSF103473">
    <property type="entry name" value="MFS general substrate transporter"/>
    <property type="match status" value="1"/>
</dbReference>
<organism evidence="8 9">
    <name type="scientific">Paracoccus onchidii</name>
    <dbReference type="NCBI Taxonomy" id="3017813"/>
    <lineage>
        <taxon>Bacteria</taxon>
        <taxon>Pseudomonadati</taxon>
        <taxon>Pseudomonadota</taxon>
        <taxon>Alphaproteobacteria</taxon>
        <taxon>Rhodobacterales</taxon>
        <taxon>Paracoccaceae</taxon>
        <taxon>Paracoccus</taxon>
    </lineage>
</organism>
<evidence type="ECO:0000256" key="4">
    <source>
        <dbReference type="ARBA" id="ARBA00022989"/>
    </source>
</evidence>
<dbReference type="Gene3D" id="1.20.1250.20">
    <property type="entry name" value="MFS general substrate transporter like domains"/>
    <property type="match status" value="1"/>
</dbReference>
<evidence type="ECO:0000313" key="9">
    <source>
        <dbReference type="Proteomes" id="UP001165641"/>
    </source>
</evidence>
<evidence type="ECO:0000256" key="3">
    <source>
        <dbReference type="ARBA" id="ARBA00022692"/>
    </source>
</evidence>
<dbReference type="Pfam" id="PF07690">
    <property type="entry name" value="MFS_1"/>
    <property type="match status" value="1"/>
</dbReference>